<evidence type="ECO:0000256" key="1">
    <source>
        <dbReference type="SAM" id="MobiDB-lite"/>
    </source>
</evidence>
<comment type="caution">
    <text evidence="3">The sequence shown here is derived from an EMBL/GenBank/DDBJ whole genome shotgun (WGS) entry which is preliminary data.</text>
</comment>
<dbReference type="PANTHER" id="PTHR34815:SF4">
    <property type="entry name" value="N-ACETYLTRANSFERASE DOMAIN-CONTAINING PROTEIN"/>
    <property type="match status" value="1"/>
</dbReference>
<reference evidence="3" key="1">
    <citation type="submission" date="2023-06" db="EMBL/GenBank/DDBJ databases">
        <title>Genome-scale phylogeny and comparative genomics of the fungal order Sordariales.</title>
        <authorList>
            <consortium name="Lawrence Berkeley National Laboratory"/>
            <person name="Hensen N."/>
            <person name="Bonometti L."/>
            <person name="Westerberg I."/>
            <person name="Brannstrom I.O."/>
            <person name="Guillou S."/>
            <person name="Cros-Aarteil S."/>
            <person name="Calhoun S."/>
            <person name="Haridas S."/>
            <person name="Kuo A."/>
            <person name="Mondo S."/>
            <person name="Pangilinan J."/>
            <person name="Riley R."/>
            <person name="Labutti K."/>
            <person name="Andreopoulos B."/>
            <person name="Lipzen A."/>
            <person name="Chen C."/>
            <person name="Yanf M."/>
            <person name="Daum C."/>
            <person name="Ng V."/>
            <person name="Clum A."/>
            <person name="Steindorff A."/>
            <person name="Ohm R."/>
            <person name="Martin F."/>
            <person name="Silar P."/>
            <person name="Natvig D."/>
            <person name="Lalanne C."/>
            <person name="Gautier V."/>
            <person name="Ament-Velasquez S.L."/>
            <person name="Kruys A."/>
            <person name="Hutchinson M.I."/>
            <person name="Powell A.J."/>
            <person name="Barry K."/>
            <person name="Miller A.N."/>
            <person name="Grigoriev I.V."/>
            <person name="Debuchy R."/>
            <person name="Gladieux P."/>
            <person name="Thoren M.H."/>
            <person name="Johannesson H."/>
        </authorList>
    </citation>
    <scope>NUCLEOTIDE SEQUENCE</scope>
    <source>
        <strain evidence="3">CBS 606.72</strain>
    </source>
</reference>
<sequence length="401" mass="45315">MGESMSSGSQTPPSLPDKSTPSPILTQPTDTERRHTWSLTHPLWGPALRQEDYVNREAYLTTVPLAKDGGLSQWILTDPSLPPNERPILSACETLRKRAIRARPDGFVEDGIAHGIGAVFTDPQYRGRGYANRMMRDLGPRLRSWQGESKRRNSNPDEVFFSVLYSDIGKSFYAKAGWATYESSHFSFPPVAGGVSGISPSDEYAASKARPIGYHELAELCAVDEGLLRERIARRAKEEERVAVALLPDLDQLLWHLMREDYMTKHIFGRTPTVRGAVYGEVGKRIWAVWTRAYYGGLEKPEGNTLHLLRVVVEDEGMDEKKIGEGFGEVVRIAQSEAEEWRLQEVHMWNPTGLLRRVVEGCGVEWTFVERERESIASLMWYGEGEEKGVEWVANEKFGWC</sequence>
<organism evidence="3 4">
    <name type="scientific">Immersiella caudata</name>
    <dbReference type="NCBI Taxonomy" id="314043"/>
    <lineage>
        <taxon>Eukaryota</taxon>
        <taxon>Fungi</taxon>
        <taxon>Dikarya</taxon>
        <taxon>Ascomycota</taxon>
        <taxon>Pezizomycotina</taxon>
        <taxon>Sordariomycetes</taxon>
        <taxon>Sordariomycetidae</taxon>
        <taxon>Sordariales</taxon>
        <taxon>Lasiosphaeriaceae</taxon>
        <taxon>Immersiella</taxon>
    </lineage>
</organism>
<dbReference type="Gene3D" id="3.40.630.30">
    <property type="match status" value="1"/>
</dbReference>
<evidence type="ECO:0000313" key="3">
    <source>
        <dbReference type="EMBL" id="KAK0620551.1"/>
    </source>
</evidence>
<dbReference type="InterPro" id="IPR055100">
    <property type="entry name" value="GNAT_LYC1-like"/>
</dbReference>
<name>A0AA39WS68_9PEZI</name>
<dbReference type="InterPro" id="IPR016181">
    <property type="entry name" value="Acyl_CoA_acyltransferase"/>
</dbReference>
<dbReference type="EMBL" id="JAULSU010000004">
    <property type="protein sequence ID" value="KAK0620551.1"/>
    <property type="molecule type" value="Genomic_DNA"/>
</dbReference>
<dbReference type="AlphaFoldDB" id="A0AA39WS68"/>
<evidence type="ECO:0000313" key="4">
    <source>
        <dbReference type="Proteomes" id="UP001175000"/>
    </source>
</evidence>
<keyword evidence="4" id="KW-1185">Reference proteome</keyword>
<evidence type="ECO:0000259" key="2">
    <source>
        <dbReference type="Pfam" id="PF22998"/>
    </source>
</evidence>
<dbReference type="PANTHER" id="PTHR34815">
    <property type="entry name" value="LYSINE ACETYLTRANSFERASE"/>
    <property type="match status" value="1"/>
</dbReference>
<proteinExistence type="predicted"/>
<feature type="domain" description="LYC1 C-terminal" evidence="2">
    <location>
        <begin position="201"/>
        <end position="401"/>
    </location>
</feature>
<dbReference type="Pfam" id="PF22998">
    <property type="entry name" value="GNAT_LYC1-like"/>
    <property type="match status" value="1"/>
</dbReference>
<dbReference type="Proteomes" id="UP001175000">
    <property type="component" value="Unassembled WGS sequence"/>
</dbReference>
<feature type="region of interest" description="Disordered" evidence="1">
    <location>
        <begin position="1"/>
        <end position="33"/>
    </location>
</feature>
<feature type="compositionally biased region" description="Polar residues" evidence="1">
    <location>
        <begin position="1"/>
        <end position="29"/>
    </location>
</feature>
<gene>
    <name evidence="3" type="ORF">B0T14DRAFT_567294</name>
</gene>
<protein>
    <submittedName>
        <fullName evidence="3">N-acetyltransferase-like protein</fullName>
    </submittedName>
</protein>
<dbReference type="InterPro" id="IPR053013">
    <property type="entry name" value="LAT"/>
</dbReference>
<dbReference type="SUPFAM" id="SSF55729">
    <property type="entry name" value="Acyl-CoA N-acyltransferases (Nat)"/>
    <property type="match status" value="1"/>
</dbReference>
<accession>A0AA39WS68</accession>